<dbReference type="AlphaFoldDB" id="A0A852SQ89"/>
<dbReference type="PANTHER" id="PTHR30151:SF0">
    <property type="entry name" value="ABC TRANSPORTER PERMEASE PROTEIN MJ0413-RELATED"/>
    <property type="match status" value="1"/>
</dbReference>
<keyword evidence="6 7" id="KW-0472">Membrane</keyword>
<feature type="transmembrane region" description="Helical" evidence="7">
    <location>
        <begin position="103"/>
        <end position="123"/>
    </location>
</feature>
<keyword evidence="2 7" id="KW-0813">Transport</keyword>
<dbReference type="EMBL" id="JACCBM010000001">
    <property type="protein sequence ID" value="NYD70962.1"/>
    <property type="molecule type" value="Genomic_DNA"/>
</dbReference>
<dbReference type="GO" id="GO:0055085">
    <property type="term" value="P:transmembrane transport"/>
    <property type="evidence" value="ECO:0007669"/>
    <property type="project" value="InterPro"/>
</dbReference>
<evidence type="ECO:0000256" key="4">
    <source>
        <dbReference type="ARBA" id="ARBA00022692"/>
    </source>
</evidence>
<keyword evidence="4 7" id="KW-0812">Transmembrane</keyword>
<evidence type="ECO:0000313" key="9">
    <source>
        <dbReference type="EMBL" id="NYD70962.1"/>
    </source>
</evidence>
<feature type="transmembrane region" description="Helical" evidence="7">
    <location>
        <begin position="184"/>
        <end position="208"/>
    </location>
</feature>
<evidence type="ECO:0000256" key="1">
    <source>
        <dbReference type="ARBA" id="ARBA00004651"/>
    </source>
</evidence>
<evidence type="ECO:0000259" key="8">
    <source>
        <dbReference type="PROSITE" id="PS50928"/>
    </source>
</evidence>
<feature type="domain" description="ABC transmembrane type-1" evidence="8">
    <location>
        <begin position="65"/>
        <end position="252"/>
    </location>
</feature>
<dbReference type="RefSeq" id="WP_179548004.1">
    <property type="nucleotide sequence ID" value="NZ_BSEW01000002.1"/>
</dbReference>
<dbReference type="Gene3D" id="1.10.3720.10">
    <property type="entry name" value="MetI-like"/>
    <property type="match status" value="1"/>
</dbReference>
<feature type="transmembrane region" description="Helical" evidence="7">
    <location>
        <begin position="228"/>
        <end position="252"/>
    </location>
</feature>
<gene>
    <name evidence="9" type="ORF">BJ984_002120</name>
</gene>
<comment type="subcellular location">
    <subcellularLocation>
        <location evidence="1 7">Cell membrane</location>
        <topology evidence="1 7">Multi-pass membrane protein</topology>
    </subcellularLocation>
</comment>
<dbReference type="PROSITE" id="PS50928">
    <property type="entry name" value="ABC_TM1"/>
    <property type="match status" value="1"/>
</dbReference>
<dbReference type="GO" id="GO:0005886">
    <property type="term" value="C:plasma membrane"/>
    <property type="evidence" value="ECO:0007669"/>
    <property type="project" value="UniProtKB-SubCell"/>
</dbReference>
<dbReference type="SUPFAM" id="SSF161098">
    <property type="entry name" value="MetI-like"/>
    <property type="match status" value="1"/>
</dbReference>
<organism evidence="9 10">
    <name type="scientific">Herbiconiux flava</name>
    <dbReference type="NCBI Taxonomy" id="881268"/>
    <lineage>
        <taxon>Bacteria</taxon>
        <taxon>Bacillati</taxon>
        <taxon>Actinomycetota</taxon>
        <taxon>Actinomycetes</taxon>
        <taxon>Micrococcales</taxon>
        <taxon>Microbacteriaceae</taxon>
        <taxon>Herbiconiux</taxon>
    </lineage>
</organism>
<keyword evidence="5 7" id="KW-1133">Transmembrane helix</keyword>
<sequence length="271" mass="27237">MMRRQPPAPALLGAGGLVVILVLWHLVATFGFTRPNGSYGAVPPPLAALGRVGADLVDPAYWSGIGATAGAALTGYLLAVAAALVLGVLVLLAPPLESFANQLGVVAACIPIAAISPIVVLLSPTGSRAVSVVLALLAVEFPMIIGVLLGLRATSPAQLDLVHAYGGGTLTAIRKVRLIAAIPALLSALKIGAPAAFLGAMTGEFFAVGVDSGAGRLLISQQYAGDYVGMWAIAILASAVSALGYGAIALLARWLAPWTAHTAGQTAGALR</sequence>
<evidence type="ECO:0000256" key="2">
    <source>
        <dbReference type="ARBA" id="ARBA00022448"/>
    </source>
</evidence>
<comment type="caution">
    <text evidence="9">The sequence shown here is derived from an EMBL/GenBank/DDBJ whole genome shotgun (WGS) entry which is preliminary data.</text>
</comment>
<keyword evidence="3" id="KW-1003">Cell membrane</keyword>
<evidence type="ECO:0000256" key="3">
    <source>
        <dbReference type="ARBA" id="ARBA00022475"/>
    </source>
</evidence>
<dbReference type="InterPro" id="IPR035906">
    <property type="entry name" value="MetI-like_sf"/>
</dbReference>
<comment type="similarity">
    <text evidence="7">Belongs to the binding-protein-dependent transport system permease family.</text>
</comment>
<proteinExistence type="inferred from homology"/>
<protein>
    <submittedName>
        <fullName evidence="9">ABC-type nitrate/sulfonate/bicarbonate transport system permease component</fullName>
    </submittedName>
</protein>
<evidence type="ECO:0000256" key="7">
    <source>
        <dbReference type="RuleBase" id="RU363032"/>
    </source>
</evidence>
<evidence type="ECO:0000313" key="10">
    <source>
        <dbReference type="Proteomes" id="UP000549913"/>
    </source>
</evidence>
<name>A0A852SQ89_9MICO</name>
<dbReference type="InterPro" id="IPR000515">
    <property type="entry name" value="MetI-like"/>
</dbReference>
<keyword evidence="10" id="KW-1185">Reference proteome</keyword>
<dbReference type="PANTHER" id="PTHR30151">
    <property type="entry name" value="ALKANE SULFONATE ABC TRANSPORTER-RELATED, MEMBRANE SUBUNIT"/>
    <property type="match status" value="1"/>
</dbReference>
<feature type="transmembrane region" description="Helical" evidence="7">
    <location>
        <begin position="129"/>
        <end position="151"/>
    </location>
</feature>
<feature type="transmembrane region" description="Helical" evidence="7">
    <location>
        <begin position="64"/>
        <end position="91"/>
    </location>
</feature>
<dbReference type="Proteomes" id="UP000549913">
    <property type="component" value="Unassembled WGS sequence"/>
</dbReference>
<evidence type="ECO:0000256" key="6">
    <source>
        <dbReference type="ARBA" id="ARBA00023136"/>
    </source>
</evidence>
<dbReference type="Pfam" id="PF00528">
    <property type="entry name" value="BPD_transp_1"/>
    <property type="match status" value="1"/>
</dbReference>
<evidence type="ECO:0000256" key="5">
    <source>
        <dbReference type="ARBA" id="ARBA00022989"/>
    </source>
</evidence>
<accession>A0A852SQ89</accession>
<reference evidence="9 10" key="1">
    <citation type="submission" date="2020-07" db="EMBL/GenBank/DDBJ databases">
        <title>Sequencing the genomes of 1000 actinobacteria strains.</title>
        <authorList>
            <person name="Klenk H.-P."/>
        </authorList>
    </citation>
    <scope>NUCLEOTIDE SEQUENCE [LARGE SCALE GENOMIC DNA]</scope>
    <source>
        <strain evidence="9 10">DSM 26474</strain>
    </source>
</reference>